<evidence type="ECO:0000313" key="2">
    <source>
        <dbReference type="Proteomes" id="UP000235965"/>
    </source>
</evidence>
<protein>
    <submittedName>
        <fullName evidence="1">Uncharacterized protein</fullName>
    </submittedName>
</protein>
<comment type="caution">
    <text evidence="1">The sequence shown here is derived from an EMBL/GenBank/DDBJ whole genome shotgun (WGS) entry which is preliminary data.</text>
</comment>
<dbReference type="EMBL" id="NEVH01021216">
    <property type="protein sequence ID" value="PNF19814.1"/>
    <property type="molecule type" value="Genomic_DNA"/>
</dbReference>
<organism evidence="1 2">
    <name type="scientific">Cryptotermes secundus</name>
    <dbReference type="NCBI Taxonomy" id="105785"/>
    <lineage>
        <taxon>Eukaryota</taxon>
        <taxon>Metazoa</taxon>
        <taxon>Ecdysozoa</taxon>
        <taxon>Arthropoda</taxon>
        <taxon>Hexapoda</taxon>
        <taxon>Insecta</taxon>
        <taxon>Pterygota</taxon>
        <taxon>Neoptera</taxon>
        <taxon>Polyneoptera</taxon>
        <taxon>Dictyoptera</taxon>
        <taxon>Blattodea</taxon>
        <taxon>Blattoidea</taxon>
        <taxon>Termitoidae</taxon>
        <taxon>Kalotermitidae</taxon>
        <taxon>Cryptotermitinae</taxon>
        <taxon>Cryptotermes</taxon>
    </lineage>
</organism>
<dbReference type="Proteomes" id="UP000235965">
    <property type="component" value="Unassembled WGS sequence"/>
</dbReference>
<keyword evidence="2" id="KW-1185">Reference proteome</keyword>
<dbReference type="InParanoid" id="A0A2J7PU24"/>
<dbReference type="AlphaFoldDB" id="A0A2J7PU24"/>
<accession>A0A2J7PU24</accession>
<reference evidence="1 2" key="1">
    <citation type="submission" date="2017-12" db="EMBL/GenBank/DDBJ databases">
        <title>Hemimetabolous genomes reveal molecular basis of termite eusociality.</title>
        <authorList>
            <person name="Harrison M.C."/>
            <person name="Jongepier E."/>
            <person name="Robertson H.M."/>
            <person name="Arning N."/>
            <person name="Bitard-Feildel T."/>
            <person name="Chao H."/>
            <person name="Childers C.P."/>
            <person name="Dinh H."/>
            <person name="Doddapaneni H."/>
            <person name="Dugan S."/>
            <person name="Gowin J."/>
            <person name="Greiner C."/>
            <person name="Han Y."/>
            <person name="Hu H."/>
            <person name="Hughes D.S.T."/>
            <person name="Huylmans A.-K."/>
            <person name="Kemena C."/>
            <person name="Kremer L.P.M."/>
            <person name="Lee S.L."/>
            <person name="Lopez-Ezquerra A."/>
            <person name="Mallet L."/>
            <person name="Monroy-Kuhn J.M."/>
            <person name="Moser A."/>
            <person name="Murali S.C."/>
            <person name="Muzny D.M."/>
            <person name="Otani S."/>
            <person name="Piulachs M.-D."/>
            <person name="Poelchau M."/>
            <person name="Qu J."/>
            <person name="Schaub F."/>
            <person name="Wada-Katsumata A."/>
            <person name="Worley K.C."/>
            <person name="Xie Q."/>
            <person name="Ylla G."/>
            <person name="Poulsen M."/>
            <person name="Gibbs R.A."/>
            <person name="Schal C."/>
            <person name="Richards S."/>
            <person name="Belles X."/>
            <person name="Korb J."/>
            <person name="Bornberg-Bauer E."/>
        </authorList>
    </citation>
    <scope>NUCLEOTIDE SEQUENCE [LARGE SCALE GENOMIC DNA]</scope>
    <source>
        <tissue evidence="1">Whole body</tissue>
    </source>
</reference>
<name>A0A2J7PU24_9NEOP</name>
<evidence type="ECO:0000313" key="1">
    <source>
        <dbReference type="EMBL" id="PNF19814.1"/>
    </source>
</evidence>
<proteinExistence type="predicted"/>
<sequence>MQYKNKKGQVRLKEEYRIARSYREENVQYLNYPLEKETWEFVFKQNSANKTDNEFLGTLQYYYDIAMHKKWVKPKQQENKWVTSGIRVLGNRLKSIDDKGSLMKEGYMPEEFKEYYCHYKNYTTKLSVKQNKNN</sequence>
<gene>
    <name evidence="1" type="ORF">B7P43_G14292</name>
</gene>